<reference evidence="1" key="1">
    <citation type="journal article" date="2019" name="MBio">
        <title>Virus Genomes from Deep Sea Sediments Expand the Ocean Megavirome and Support Independent Origins of Viral Gigantism.</title>
        <authorList>
            <person name="Backstrom D."/>
            <person name="Yutin N."/>
            <person name="Jorgensen S.L."/>
            <person name="Dharamshi J."/>
            <person name="Homa F."/>
            <person name="Zaremba-Niedwiedzka K."/>
            <person name="Spang A."/>
            <person name="Wolf Y.I."/>
            <person name="Koonin E.V."/>
            <person name="Ettema T.J."/>
        </authorList>
    </citation>
    <scope>NUCLEOTIDE SEQUENCE</scope>
</reference>
<protein>
    <submittedName>
        <fullName evidence="1">Uncharacterized protein</fullName>
    </submittedName>
</protein>
<name>A0A481YPD5_9VIRU</name>
<proteinExistence type="predicted"/>
<evidence type="ECO:0000313" key="1">
    <source>
        <dbReference type="EMBL" id="QBK85118.1"/>
    </source>
</evidence>
<gene>
    <name evidence="1" type="ORF">LCDPAC02_03170</name>
</gene>
<organism evidence="1">
    <name type="scientific">Pithovirus LCDPAC02</name>
    <dbReference type="NCBI Taxonomy" id="2506601"/>
    <lineage>
        <taxon>Viruses</taxon>
        <taxon>Pithoviruses</taxon>
    </lineage>
</organism>
<accession>A0A481YPD5</accession>
<dbReference type="EMBL" id="MK500303">
    <property type="protein sequence ID" value="QBK85118.1"/>
    <property type="molecule type" value="Genomic_DNA"/>
</dbReference>
<sequence>MICSILNIIDNITTIFYNSWNNILNENSEPDKKLDELDDIRCYAYSKMNGKCELGASYKVHINNITKYYCSYHSEKFDRIKLPEQIIYDYIKDEDIKKIRECYNIANEILRYFIKDFNMLISLEIGKNKHHISSYALSDPILMTYKHNKKKYIFETSRIINIKEHRNFDGIKNYRTYIYYIYDVFEKTCKIKSKEIIEIYNTEINQLFNVLNDSCYYIMIHTYPNKYIIRHKKYVLYQDNTDILSNNLDALLINNLMSKSF</sequence>